<name>A0ABY7ESF5_MYAAR</name>
<dbReference type="PANTHER" id="PTHR32546:SF26">
    <property type="entry name" value="SMOG, ISOFORM D"/>
    <property type="match status" value="1"/>
</dbReference>
<feature type="region of interest" description="Disordered" evidence="17">
    <location>
        <begin position="404"/>
        <end position="434"/>
    </location>
</feature>
<reference evidence="21" key="1">
    <citation type="submission" date="2022-11" db="EMBL/GenBank/DDBJ databases">
        <title>Centuries of genome instability and evolution in soft-shell clam transmissible cancer (bioRxiv).</title>
        <authorList>
            <person name="Hart S.F.M."/>
            <person name="Yonemitsu M.A."/>
            <person name="Giersch R.M."/>
            <person name="Beal B.F."/>
            <person name="Arriagada G."/>
            <person name="Davis B.W."/>
            <person name="Ostrander E.A."/>
            <person name="Goff S.P."/>
            <person name="Metzger M.J."/>
        </authorList>
    </citation>
    <scope>NUCLEOTIDE SEQUENCE</scope>
    <source>
        <strain evidence="21">MELC-2E11</strain>
        <tissue evidence="21">Siphon/mantle</tissue>
    </source>
</reference>
<feature type="transmembrane region" description="Helical" evidence="18">
    <location>
        <begin position="127"/>
        <end position="145"/>
    </location>
</feature>
<keyword evidence="6 18" id="KW-1133">Transmembrane helix</keyword>
<feature type="non-terminal residue" evidence="21">
    <location>
        <position position="467"/>
    </location>
</feature>
<comment type="similarity">
    <text evidence="2">Belongs to the G-protein coupled receptor 3 family.</text>
</comment>
<keyword evidence="3" id="KW-1003">Cell membrane</keyword>
<evidence type="ECO:0000259" key="19">
    <source>
        <dbReference type="Pfam" id="PF00003"/>
    </source>
</evidence>
<dbReference type="InterPro" id="IPR043458">
    <property type="entry name" value="GPR158/179"/>
</dbReference>
<gene>
    <name evidence="21" type="ORF">MAR_035212</name>
</gene>
<feature type="transmembrane region" description="Helical" evidence="18">
    <location>
        <begin position="244"/>
        <end position="264"/>
    </location>
</feature>
<keyword evidence="14" id="KW-0628">Postsynaptic cell membrane</keyword>
<evidence type="ECO:0000256" key="8">
    <source>
        <dbReference type="ARBA" id="ARBA00023040"/>
    </source>
</evidence>
<feature type="compositionally biased region" description="Basic and acidic residues" evidence="17">
    <location>
        <begin position="415"/>
        <end position="426"/>
    </location>
</feature>
<keyword evidence="8" id="KW-0297">G-protein coupled receptor</keyword>
<evidence type="ECO:0000256" key="15">
    <source>
        <dbReference type="ARBA" id="ARBA00023273"/>
    </source>
</evidence>
<keyword evidence="13" id="KW-0807">Transducer</keyword>
<evidence type="ECO:0000256" key="5">
    <source>
        <dbReference type="ARBA" id="ARBA00022729"/>
    </source>
</evidence>
<keyword evidence="5" id="KW-0732">Signal</keyword>
<dbReference type="PANTHER" id="PTHR32546">
    <property type="entry name" value="G-PROTEIN COUPLED RECEPTOR 158-RELATED"/>
    <property type="match status" value="1"/>
</dbReference>
<evidence type="ECO:0000256" key="10">
    <source>
        <dbReference type="ARBA" id="ARBA00023157"/>
    </source>
</evidence>
<dbReference type="SUPFAM" id="SSF57184">
    <property type="entry name" value="Growth factor receptor domain"/>
    <property type="match status" value="1"/>
</dbReference>
<dbReference type="InterPro" id="IPR054714">
    <property type="entry name" value="GPR158_179_extracellular"/>
</dbReference>
<feature type="transmembrane region" description="Helical" evidence="18">
    <location>
        <begin position="276"/>
        <end position="297"/>
    </location>
</feature>
<evidence type="ECO:0000256" key="12">
    <source>
        <dbReference type="ARBA" id="ARBA00023180"/>
    </source>
</evidence>
<dbReference type="Pfam" id="PF00003">
    <property type="entry name" value="7tm_3"/>
    <property type="match status" value="1"/>
</dbReference>
<dbReference type="InterPro" id="IPR017978">
    <property type="entry name" value="GPCR_3_C"/>
</dbReference>
<evidence type="ECO:0000256" key="16">
    <source>
        <dbReference type="ARBA" id="ARBA00034104"/>
    </source>
</evidence>
<keyword evidence="4 18" id="KW-0812">Transmembrane</keyword>
<feature type="compositionally biased region" description="Basic residues" evidence="17">
    <location>
        <begin position="404"/>
        <end position="414"/>
    </location>
</feature>
<evidence type="ECO:0000256" key="3">
    <source>
        <dbReference type="ARBA" id="ARBA00022475"/>
    </source>
</evidence>
<evidence type="ECO:0000259" key="20">
    <source>
        <dbReference type="Pfam" id="PF22572"/>
    </source>
</evidence>
<evidence type="ECO:0000256" key="18">
    <source>
        <dbReference type="SAM" id="Phobius"/>
    </source>
</evidence>
<dbReference type="Pfam" id="PF22572">
    <property type="entry name" value="GPR158_179_EC"/>
    <property type="match status" value="1"/>
</dbReference>
<comment type="subcellular location">
    <subcellularLocation>
        <location evidence="1">Cell projection</location>
        <location evidence="1">Neuron projection</location>
    </subcellularLocation>
    <subcellularLocation>
        <location evidence="16">Postsynaptic cell membrane</location>
        <topology evidence="16">Multi-pass membrane protein</topology>
    </subcellularLocation>
</comment>
<evidence type="ECO:0000256" key="4">
    <source>
        <dbReference type="ARBA" id="ARBA00022692"/>
    </source>
</evidence>
<dbReference type="EMBL" id="CP111018">
    <property type="protein sequence ID" value="WAR10136.1"/>
    <property type="molecule type" value="Genomic_DNA"/>
</dbReference>
<evidence type="ECO:0000256" key="14">
    <source>
        <dbReference type="ARBA" id="ARBA00023257"/>
    </source>
</evidence>
<keyword evidence="12" id="KW-0325">Glycoprotein</keyword>
<evidence type="ECO:0000256" key="1">
    <source>
        <dbReference type="ARBA" id="ARBA00004487"/>
    </source>
</evidence>
<keyword evidence="10" id="KW-1015">Disulfide bond</keyword>
<evidence type="ECO:0000256" key="6">
    <source>
        <dbReference type="ARBA" id="ARBA00022989"/>
    </source>
</evidence>
<evidence type="ECO:0000256" key="9">
    <source>
        <dbReference type="ARBA" id="ARBA00023136"/>
    </source>
</evidence>
<protein>
    <submittedName>
        <fullName evidence="21">GP158-like protein</fullName>
    </submittedName>
</protein>
<keyword evidence="7" id="KW-0770">Synapse</keyword>
<dbReference type="InterPro" id="IPR009030">
    <property type="entry name" value="Growth_fac_rcpt_cys_sf"/>
</dbReference>
<evidence type="ECO:0000313" key="21">
    <source>
        <dbReference type="EMBL" id="WAR10136.1"/>
    </source>
</evidence>
<evidence type="ECO:0000256" key="7">
    <source>
        <dbReference type="ARBA" id="ARBA00023018"/>
    </source>
</evidence>
<evidence type="ECO:0000256" key="11">
    <source>
        <dbReference type="ARBA" id="ARBA00023170"/>
    </source>
</evidence>
<evidence type="ECO:0000256" key="17">
    <source>
        <dbReference type="SAM" id="MobiDB-lite"/>
    </source>
</evidence>
<evidence type="ECO:0000256" key="2">
    <source>
        <dbReference type="ARBA" id="ARBA00007242"/>
    </source>
</evidence>
<keyword evidence="11" id="KW-0675">Receptor</keyword>
<sequence>GVVLLDIDLNKTAINQCEESTTLFAGSHKCRPESTKCMYSHDENFGGGNYECHCKSGFYFPILNATQKHYSGTQLERHILSVMRSGANFSESMSEFQCLPCHQRCVDCEDEGPCFVEYNIFMRGIPLGIQSFCMTISLVLGIVVLRVRKCKVMVIGILLADFQSRKAHRVHVRDKDLLKYLLCIVMVQEGSSLLETGEHEGLRYIVCKDGWWDYSTESAEILFLVFGLYLCWRVRAAQSEYREGFYVSTAIFQECVISTMFYALRHIYWVNLHPDYLFLMYFLRCQLTVSVTLVLVFGPKLWYAHRPPDERSIRNRAYSASEVPDNMAPEAMKLNVGISSNGDVDVGDVSLADMDPEDIRLELKRLYTQLQVYKTRNMRKDNPHISKRRGGRKQTHRRFSLQAAFHHKHRHHHDHEHEHELSKTPEESTNSAEGLPMPIEMSVTKCEDLNEVKPTSTVSFKMSHTHK</sequence>
<feature type="domain" description="G-protein coupled receptors family 3 profile" evidence="19">
    <location>
        <begin position="133"/>
        <end position="300"/>
    </location>
</feature>
<keyword evidence="9 18" id="KW-0472">Membrane</keyword>
<accession>A0ABY7ESF5</accession>
<keyword evidence="15" id="KW-0966">Cell projection</keyword>
<proteinExistence type="inferred from homology"/>
<organism evidence="21 22">
    <name type="scientific">Mya arenaria</name>
    <name type="common">Soft-shell clam</name>
    <dbReference type="NCBI Taxonomy" id="6604"/>
    <lineage>
        <taxon>Eukaryota</taxon>
        <taxon>Metazoa</taxon>
        <taxon>Spiralia</taxon>
        <taxon>Lophotrochozoa</taxon>
        <taxon>Mollusca</taxon>
        <taxon>Bivalvia</taxon>
        <taxon>Autobranchia</taxon>
        <taxon>Heteroconchia</taxon>
        <taxon>Euheterodonta</taxon>
        <taxon>Imparidentia</taxon>
        <taxon>Neoheterodontei</taxon>
        <taxon>Myida</taxon>
        <taxon>Myoidea</taxon>
        <taxon>Myidae</taxon>
        <taxon>Mya</taxon>
    </lineage>
</organism>
<dbReference type="Proteomes" id="UP001164746">
    <property type="component" value="Chromosome 7"/>
</dbReference>
<feature type="domain" description="GPR158/179 extracellular" evidence="20">
    <location>
        <begin position="1"/>
        <end position="59"/>
    </location>
</feature>
<keyword evidence="22" id="KW-1185">Reference proteome</keyword>
<evidence type="ECO:0000256" key="13">
    <source>
        <dbReference type="ARBA" id="ARBA00023224"/>
    </source>
</evidence>
<evidence type="ECO:0000313" key="22">
    <source>
        <dbReference type="Proteomes" id="UP001164746"/>
    </source>
</evidence>